<keyword evidence="2" id="KW-1185">Reference proteome</keyword>
<gene>
    <name evidence="1" type="ORF">ELX58_01680</name>
</gene>
<dbReference type="AlphaFoldDB" id="A0A4P6ZJH3"/>
<dbReference type="OrthoDB" id="2360201at2"/>
<organism evidence="1 2">
    <name type="scientific">Acetilactobacillus jinshanensis</name>
    <dbReference type="NCBI Taxonomy" id="1720083"/>
    <lineage>
        <taxon>Bacteria</taxon>
        <taxon>Bacillati</taxon>
        <taxon>Bacillota</taxon>
        <taxon>Bacilli</taxon>
        <taxon>Lactobacillales</taxon>
        <taxon>Lactobacillaceae</taxon>
        <taxon>Acetilactobacillus</taxon>
    </lineage>
</organism>
<dbReference type="Proteomes" id="UP000294321">
    <property type="component" value="Chromosome"/>
</dbReference>
<dbReference type="KEGG" id="lji:ELX58_01680"/>
<name>A0A4P6ZJH3_9LACO</name>
<reference evidence="2" key="1">
    <citation type="submission" date="2018-12" db="EMBL/GenBank/DDBJ databases">
        <title>A new species of lactobacillus.</title>
        <authorList>
            <person name="Jian Y."/>
            <person name="Xin L."/>
            <person name="Hong Z.J."/>
            <person name="Ming L.Z."/>
            <person name="Hong X.Z."/>
        </authorList>
    </citation>
    <scope>NUCLEOTIDE SEQUENCE [LARGE SCALE GENOMIC DNA]</scope>
    <source>
        <strain evidence="2">HSLZ-75</strain>
    </source>
</reference>
<evidence type="ECO:0008006" key="3">
    <source>
        <dbReference type="Google" id="ProtNLM"/>
    </source>
</evidence>
<dbReference type="InterPro" id="IPR008681">
    <property type="entry name" value="Neg-reg_MecA"/>
</dbReference>
<sequence length="76" mass="8959">MKKRIIDDHTIKVFVTRDDLKRNGITALDLLGDHNQIERFFYKILDQVDTQHLFTDHEPLTFRVIPDKLGLNIIIS</sequence>
<proteinExistence type="predicted"/>
<dbReference type="Pfam" id="PF05389">
    <property type="entry name" value="MecA"/>
    <property type="match status" value="1"/>
</dbReference>
<accession>A0A4P6ZJH3</accession>
<dbReference type="EMBL" id="CP034726">
    <property type="protein sequence ID" value="QBP17885.1"/>
    <property type="molecule type" value="Genomic_DNA"/>
</dbReference>
<evidence type="ECO:0000313" key="2">
    <source>
        <dbReference type="Proteomes" id="UP000294321"/>
    </source>
</evidence>
<evidence type="ECO:0000313" key="1">
    <source>
        <dbReference type="EMBL" id="QBP17885.1"/>
    </source>
</evidence>
<protein>
    <recommendedName>
        <fullName evidence="3">Adaptor protein MecA</fullName>
    </recommendedName>
</protein>
<dbReference type="PANTHER" id="PTHR39161">
    <property type="entry name" value="ADAPTER PROTEIN MECA"/>
    <property type="match status" value="1"/>
</dbReference>
<dbReference type="PANTHER" id="PTHR39161:SF1">
    <property type="entry name" value="ADAPTER PROTEIN MECA 1"/>
    <property type="match status" value="1"/>
</dbReference>